<dbReference type="PANTHER" id="PTHR43738">
    <property type="entry name" value="ABC TRANSPORTER, MEMBRANE PROTEIN"/>
    <property type="match status" value="1"/>
</dbReference>
<evidence type="ECO:0000256" key="4">
    <source>
        <dbReference type="ARBA" id="ARBA00016962"/>
    </source>
</evidence>
<evidence type="ECO:0000256" key="2">
    <source>
        <dbReference type="ARBA" id="ARBA00008697"/>
    </source>
</evidence>
<feature type="transmembrane region" description="Helical" evidence="11">
    <location>
        <begin position="242"/>
        <end position="269"/>
    </location>
</feature>
<keyword evidence="9 11" id="KW-0472">Membrane</keyword>
<dbReference type="KEGG" id="jar:G7057_07965"/>
<evidence type="ECO:0000256" key="3">
    <source>
        <dbReference type="ARBA" id="ARBA00011131"/>
    </source>
</evidence>
<evidence type="ECO:0000256" key="7">
    <source>
        <dbReference type="ARBA" id="ARBA00022692"/>
    </source>
</evidence>
<evidence type="ECO:0000256" key="1">
    <source>
        <dbReference type="ARBA" id="ARBA00004651"/>
    </source>
</evidence>
<evidence type="ECO:0000256" key="9">
    <source>
        <dbReference type="ARBA" id="ARBA00023136"/>
    </source>
</evidence>
<evidence type="ECO:0000259" key="12">
    <source>
        <dbReference type="Pfam" id="PF02687"/>
    </source>
</evidence>
<comment type="subcellular location">
    <subcellularLocation>
        <location evidence="1">Cell membrane</location>
        <topology evidence="1">Multi-pass membrane protein</topology>
    </subcellularLocation>
</comment>
<dbReference type="RefSeq" id="WP_076767079.1">
    <property type="nucleotide sequence ID" value="NZ_CP049740.1"/>
</dbReference>
<name>A0A6G7KAU9_9LACT</name>
<comment type="similarity">
    <text evidence="2">Belongs to the ABC-4 integral membrane protein family. HrtB subfamily.</text>
</comment>
<comment type="subunit">
    <text evidence="3">The complex is composed of two ATP-binding proteins (HrtA), two transmembrane proteins (HrtB) and a solute-binding protein.</text>
</comment>
<dbReference type="EMBL" id="CP049740">
    <property type="protein sequence ID" value="QII82375.1"/>
    <property type="molecule type" value="Genomic_DNA"/>
</dbReference>
<keyword evidence="5" id="KW-0813">Transport</keyword>
<dbReference type="AlphaFoldDB" id="A0A6G7KAU9"/>
<organism evidence="13 14">
    <name type="scientific">Jeotgalibaca arthritidis</name>
    <dbReference type="NCBI Taxonomy" id="1868794"/>
    <lineage>
        <taxon>Bacteria</taxon>
        <taxon>Bacillati</taxon>
        <taxon>Bacillota</taxon>
        <taxon>Bacilli</taxon>
        <taxon>Lactobacillales</taxon>
        <taxon>Carnobacteriaceae</taxon>
        <taxon>Jeotgalibaca</taxon>
    </lineage>
</organism>
<evidence type="ECO:0000256" key="8">
    <source>
        <dbReference type="ARBA" id="ARBA00022989"/>
    </source>
</evidence>
<feature type="domain" description="ABC3 transporter permease C-terminal" evidence="12">
    <location>
        <begin position="247"/>
        <end position="358"/>
    </location>
</feature>
<dbReference type="GO" id="GO:0005886">
    <property type="term" value="C:plasma membrane"/>
    <property type="evidence" value="ECO:0007669"/>
    <property type="project" value="UniProtKB-SubCell"/>
</dbReference>
<evidence type="ECO:0000256" key="10">
    <source>
        <dbReference type="ARBA" id="ARBA00024973"/>
    </source>
</evidence>
<feature type="transmembrane region" description="Helical" evidence="11">
    <location>
        <begin position="297"/>
        <end position="322"/>
    </location>
</feature>
<evidence type="ECO:0000313" key="13">
    <source>
        <dbReference type="EMBL" id="QII82375.1"/>
    </source>
</evidence>
<evidence type="ECO:0000313" key="14">
    <source>
        <dbReference type="Proteomes" id="UP000501451"/>
    </source>
</evidence>
<keyword evidence="6" id="KW-1003">Cell membrane</keyword>
<dbReference type="Proteomes" id="UP000501451">
    <property type="component" value="Chromosome"/>
</dbReference>
<keyword evidence="8 11" id="KW-1133">Transmembrane helix</keyword>
<dbReference type="PANTHER" id="PTHR43738:SF1">
    <property type="entry name" value="HEMIN TRANSPORT SYSTEM PERMEASE PROTEIN HRTB-RELATED"/>
    <property type="match status" value="1"/>
</dbReference>
<reference evidence="13 14" key="1">
    <citation type="journal article" date="2017" name="Int. J. Syst. Evol. Microbiol.">
        <title>Jeotgalibaca porci sp. nov. and Jeotgalibaca arthritidis sp. nov., isolated from pigs, and emended description of the genus Jeotgalibaca.</title>
        <authorList>
            <person name="Zamora L."/>
            <person name="Perez-Sancho M."/>
            <person name="Dominguez L."/>
            <person name="Fernandez-Garayzabal J.F."/>
            <person name="Vela A.I."/>
        </authorList>
    </citation>
    <scope>NUCLEOTIDE SEQUENCE [LARGE SCALE GENOMIC DNA]</scope>
    <source>
        <strain evidence="13 14">CECT 9157</strain>
    </source>
</reference>
<feature type="transmembrane region" description="Helical" evidence="11">
    <location>
        <begin position="15"/>
        <end position="39"/>
    </location>
</feature>
<evidence type="ECO:0000256" key="11">
    <source>
        <dbReference type="SAM" id="Phobius"/>
    </source>
</evidence>
<protein>
    <recommendedName>
        <fullName evidence="4">Putative hemin transport system permease protein HrtB</fullName>
    </recommendedName>
</protein>
<dbReference type="InterPro" id="IPR003838">
    <property type="entry name" value="ABC3_permease_C"/>
</dbReference>
<gene>
    <name evidence="13" type="ORF">G7057_07965</name>
</gene>
<evidence type="ECO:0000256" key="6">
    <source>
        <dbReference type="ARBA" id="ARBA00022475"/>
    </source>
</evidence>
<evidence type="ECO:0000256" key="5">
    <source>
        <dbReference type="ARBA" id="ARBA00022448"/>
    </source>
</evidence>
<keyword evidence="7 11" id="KW-0812">Transmembrane</keyword>
<feature type="transmembrane region" description="Helical" evidence="11">
    <location>
        <begin position="328"/>
        <end position="350"/>
    </location>
</feature>
<sequence>MFLAWNEIKHSKTRFALIIGVMVLVSYLVYFLVGLAYGLAQENRTSVDKWGADAIILTDESNSNINMSMMARSVVDDVEAPEIAILGQTPNVVRQEGSTSDDEKITVTFFGINSDEFIMPEVIDGETFTKDNQVVADISMQEQYGVEIGDTLELAGTELTIEVVGFTEDAKFNVAPVLYTTVGTYQEVRFEQIDESETGRVSAIIAKSDTEDLSDIKLNNDNLRVYSIKDYINEIPGYTAQVLTFGLMIGFLIVIAAVVIGIFIYVLTLQKASLFGVMKAQGISNFYISKSVVAQTFLLSAIGVGTGLLLTVGTSLVLPASVPYRTNVVFLAAITAMLIFFAIMGALFSVRTVVKIDPLEAIG</sequence>
<proteinExistence type="inferred from homology"/>
<keyword evidence="14" id="KW-1185">Reference proteome</keyword>
<accession>A0A6G7KAU9</accession>
<dbReference type="Pfam" id="PF02687">
    <property type="entry name" value="FtsX"/>
    <property type="match status" value="1"/>
</dbReference>
<dbReference type="InterPro" id="IPR051125">
    <property type="entry name" value="ABC-4/HrtB_transporter"/>
</dbReference>
<comment type="function">
    <text evidence="10">Part of the ABC transporter complex hrt involved in hemin import. Responsible for the translocation of the substrate across the membrane.</text>
</comment>